<organism evidence="3 4">
    <name type="scientific">Verruconis gallopava</name>
    <dbReference type="NCBI Taxonomy" id="253628"/>
    <lineage>
        <taxon>Eukaryota</taxon>
        <taxon>Fungi</taxon>
        <taxon>Dikarya</taxon>
        <taxon>Ascomycota</taxon>
        <taxon>Pezizomycotina</taxon>
        <taxon>Dothideomycetes</taxon>
        <taxon>Pleosporomycetidae</taxon>
        <taxon>Venturiales</taxon>
        <taxon>Sympoventuriaceae</taxon>
        <taxon>Verruconis</taxon>
    </lineage>
</organism>
<protein>
    <recommendedName>
        <fullName evidence="2">DUF7770 domain-containing protein</fullName>
    </recommendedName>
</protein>
<dbReference type="GeneID" id="27317702"/>
<dbReference type="HOGENOM" id="CLU_081383_0_0_1"/>
<keyword evidence="4" id="KW-1185">Reference proteome</keyword>
<feature type="domain" description="DUF7770" evidence="2">
    <location>
        <begin position="126"/>
        <end position="279"/>
    </location>
</feature>
<dbReference type="InParanoid" id="A0A0D2AHT4"/>
<dbReference type="STRING" id="253628.A0A0D2AHT4"/>
<feature type="compositionally biased region" description="Low complexity" evidence="1">
    <location>
        <begin position="54"/>
        <end position="69"/>
    </location>
</feature>
<dbReference type="AlphaFoldDB" id="A0A0D2AHT4"/>
<accession>A0A0D2AHT4</accession>
<dbReference type="InterPro" id="IPR056672">
    <property type="entry name" value="DUF7770"/>
</dbReference>
<evidence type="ECO:0000313" key="4">
    <source>
        <dbReference type="Proteomes" id="UP000053259"/>
    </source>
</evidence>
<dbReference type="VEuPathDB" id="FungiDB:PV09_09729"/>
<dbReference type="EMBL" id="KN847677">
    <property type="protein sequence ID" value="KIV98463.1"/>
    <property type="molecule type" value="Genomic_DNA"/>
</dbReference>
<gene>
    <name evidence="3" type="ORF">PV09_09729</name>
</gene>
<evidence type="ECO:0000313" key="3">
    <source>
        <dbReference type="EMBL" id="KIV98463.1"/>
    </source>
</evidence>
<reference evidence="3 4" key="1">
    <citation type="submission" date="2015-01" db="EMBL/GenBank/DDBJ databases">
        <title>The Genome Sequence of Ochroconis gallopava CBS43764.</title>
        <authorList>
            <consortium name="The Broad Institute Genomics Platform"/>
            <person name="Cuomo C."/>
            <person name="de Hoog S."/>
            <person name="Gorbushina A."/>
            <person name="Stielow B."/>
            <person name="Teixiera M."/>
            <person name="Abouelleil A."/>
            <person name="Chapman S.B."/>
            <person name="Priest M."/>
            <person name="Young S.K."/>
            <person name="Wortman J."/>
            <person name="Nusbaum C."/>
            <person name="Birren B."/>
        </authorList>
    </citation>
    <scope>NUCLEOTIDE SEQUENCE [LARGE SCALE GENOMIC DNA]</scope>
    <source>
        <strain evidence="3 4">CBS 43764</strain>
    </source>
</reference>
<dbReference type="Proteomes" id="UP000053259">
    <property type="component" value="Unassembled WGS sequence"/>
</dbReference>
<dbReference type="RefSeq" id="XP_016208333.1">
    <property type="nucleotide sequence ID" value="XM_016363843.1"/>
</dbReference>
<proteinExistence type="predicted"/>
<dbReference type="OrthoDB" id="3527137at2759"/>
<name>A0A0D2AHT4_9PEZI</name>
<feature type="region of interest" description="Disordered" evidence="1">
    <location>
        <begin position="50"/>
        <end position="82"/>
    </location>
</feature>
<evidence type="ECO:0000256" key="1">
    <source>
        <dbReference type="SAM" id="MobiDB-lite"/>
    </source>
</evidence>
<evidence type="ECO:0000259" key="2">
    <source>
        <dbReference type="Pfam" id="PF24968"/>
    </source>
</evidence>
<dbReference type="Pfam" id="PF24968">
    <property type="entry name" value="DUF7770"/>
    <property type="match status" value="1"/>
</dbReference>
<sequence>MPYSPQQIDDANLAYWYDEQQHAGRIYYRLKNNGPVDFPQTFWADERHGPLQRQAQQASTAVVQSSSTTDTPNPALAGAGPSGNVPTVIPAIASTSATSASISHIVALDDRNIEHFQDNTSVFQRIRVTIHTTGAWPNSAHSDNHVTILLILTMGGAVQVDMRTDEDDRRGQLQWKLVNYQQSQSEIKHFDYDLGAPVQVRTLYRAIRNEWHLHQYLFSSGGSGCHFWNYMLLYKMAQDPNRFFLNSEVPAHAWAVFGKWYSRSGAERENHPIRQGDFLSYTQWWNDWFGKDEEEEKD</sequence>